<protein>
    <submittedName>
        <fullName evidence="2">Uncharacterized protein</fullName>
    </submittedName>
</protein>
<gene>
    <name evidence="2" type="ORF">G6F64_007259</name>
</gene>
<feature type="region of interest" description="Disordered" evidence="1">
    <location>
        <begin position="56"/>
        <end position="82"/>
    </location>
</feature>
<evidence type="ECO:0000256" key="1">
    <source>
        <dbReference type="SAM" id="MobiDB-lite"/>
    </source>
</evidence>
<organism evidence="2 3">
    <name type="scientific">Rhizopus oryzae</name>
    <name type="common">Mucormycosis agent</name>
    <name type="synonym">Rhizopus arrhizus var. delemar</name>
    <dbReference type="NCBI Taxonomy" id="64495"/>
    <lineage>
        <taxon>Eukaryota</taxon>
        <taxon>Fungi</taxon>
        <taxon>Fungi incertae sedis</taxon>
        <taxon>Mucoromycota</taxon>
        <taxon>Mucoromycotina</taxon>
        <taxon>Mucoromycetes</taxon>
        <taxon>Mucorales</taxon>
        <taxon>Mucorineae</taxon>
        <taxon>Rhizopodaceae</taxon>
        <taxon>Rhizopus</taxon>
    </lineage>
</organism>
<sequence>MSNSNDPTKDQFIGDVIGNESMQTEGVTNNGSSKIRETASDMGKFMDSLSNQVTGGAKNTYNAATGNTDTEPINKTHKTQNK</sequence>
<dbReference type="Proteomes" id="UP000716291">
    <property type="component" value="Unassembled WGS sequence"/>
</dbReference>
<dbReference type="OrthoDB" id="5309565at2759"/>
<comment type="caution">
    <text evidence="2">The sequence shown here is derived from an EMBL/GenBank/DDBJ whole genome shotgun (WGS) entry which is preliminary data.</text>
</comment>
<reference evidence="2" key="1">
    <citation type="journal article" date="2020" name="Microb. Genom.">
        <title>Genetic diversity of clinical and environmental Mucorales isolates obtained from an investigation of mucormycosis cases among solid organ transplant recipients.</title>
        <authorList>
            <person name="Nguyen M.H."/>
            <person name="Kaul D."/>
            <person name="Muto C."/>
            <person name="Cheng S.J."/>
            <person name="Richter R.A."/>
            <person name="Bruno V.M."/>
            <person name="Liu G."/>
            <person name="Beyhan S."/>
            <person name="Sundermann A.J."/>
            <person name="Mounaud S."/>
            <person name="Pasculle A.W."/>
            <person name="Nierman W.C."/>
            <person name="Driscoll E."/>
            <person name="Cumbie R."/>
            <person name="Clancy C.J."/>
            <person name="Dupont C.L."/>
        </authorList>
    </citation>
    <scope>NUCLEOTIDE SEQUENCE</scope>
    <source>
        <strain evidence="2">GL11</strain>
    </source>
</reference>
<keyword evidence="3" id="KW-1185">Reference proteome</keyword>
<proteinExistence type="predicted"/>
<feature type="compositionally biased region" description="Polar residues" evidence="1">
    <location>
        <begin position="56"/>
        <end position="73"/>
    </location>
</feature>
<feature type="region of interest" description="Disordered" evidence="1">
    <location>
        <begin position="1"/>
        <end position="35"/>
    </location>
</feature>
<evidence type="ECO:0000313" key="2">
    <source>
        <dbReference type="EMBL" id="KAG1306864.1"/>
    </source>
</evidence>
<dbReference type="EMBL" id="JAANQT010001050">
    <property type="protein sequence ID" value="KAG1306864.1"/>
    <property type="molecule type" value="Genomic_DNA"/>
</dbReference>
<accession>A0A9P6X748</accession>
<feature type="compositionally biased region" description="Polar residues" evidence="1">
    <location>
        <begin position="20"/>
        <end position="33"/>
    </location>
</feature>
<dbReference type="AlphaFoldDB" id="A0A9P6X748"/>
<name>A0A9P6X748_RHIOR</name>
<evidence type="ECO:0000313" key="3">
    <source>
        <dbReference type="Proteomes" id="UP000716291"/>
    </source>
</evidence>